<name>M3HK24_CANMX</name>
<gene>
    <name evidence="4" type="ORF">G210_1815</name>
</gene>
<dbReference type="Gene3D" id="3.40.630.10">
    <property type="entry name" value="Zn peptidases"/>
    <property type="match status" value="2"/>
</dbReference>
<dbReference type="OMA" id="YYSYDWL"/>
<keyword evidence="2" id="KW-0472">Membrane</keyword>
<feature type="compositionally biased region" description="Polar residues" evidence="1">
    <location>
        <begin position="1"/>
        <end position="10"/>
    </location>
</feature>
<feature type="compositionally biased region" description="Low complexity" evidence="1">
    <location>
        <begin position="12"/>
        <end position="31"/>
    </location>
</feature>
<dbReference type="HOGENOM" id="CLU_005688_2_0_1"/>
<dbReference type="Proteomes" id="UP000011777">
    <property type="component" value="Unassembled WGS sequence"/>
</dbReference>
<dbReference type="Pfam" id="PF02225">
    <property type="entry name" value="PA"/>
    <property type="match status" value="1"/>
</dbReference>
<evidence type="ECO:0000313" key="4">
    <source>
        <dbReference type="EMBL" id="EMG47737.1"/>
    </source>
</evidence>
<dbReference type="STRING" id="1245528.M3HK24"/>
<organism evidence="4 5">
    <name type="scientific">Candida maltosa (strain Xu316)</name>
    <name type="common">Yeast</name>
    <dbReference type="NCBI Taxonomy" id="1245528"/>
    <lineage>
        <taxon>Eukaryota</taxon>
        <taxon>Fungi</taxon>
        <taxon>Dikarya</taxon>
        <taxon>Ascomycota</taxon>
        <taxon>Saccharomycotina</taxon>
        <taxon>Pichiomycetes</taxon>
        <taxon>Debaryomycetaceae</taxon>
        <taxon>Candida/Lodderomyces clade</taxon>
        <taxon>Candida</taxon>
    </lineage>
</organism>
<comment type="caution">
    <text evidence="4">The sequence shown here is derived from an EMBL/GenBank/DDBJ whole genome shotgun (WGS) entry which is preliminary data.</text>
</comment>
<evidence type="ECO:0000256" key="2">
    <source>
        <dbReference type="SAM" id="Phobius"/>
    </source>
</evidence>
<dbReference type="Gene3D" id="3.50.30.30">
    <property type="match status" value="1"/>
</dbReference>
<keyword evidence="5" id="KW-1185">Reference proteome</keyword>
<evidence type="ECO:0000259" key="3">
    <source>
        <dbReference type="Pfam" id="PF02225"/>
    </source>
</evidence>
<dbReference type="InterPro" id="IPR046450">
    <property type="entry name" value="PA_dom_sf"/>
</dbReference>
<sequence length="861" mass="99633">MSNTVNSESNETTHLLTSNTNYSSNNENDTNTTATAIATPVQDESEQNRPQEYLVTPPTTQETDPLIPQEHSDQHSFFFDDDDDNMSRVLKIAKRPSFIWVCCLGILAYIIFQLTFLPRTSLARDYRNWHGIKLTKNDIKRDFLQMTTIGKSQNAFLTTEDSINKVLLNLTRVNHKSETNLVGDDNLALVDFVESKFKQFKGFKVQSFNHEVDLTTPVSSSLKLVDNLDDVIYEPELFEPKSKTPAYFALGTSGDVSANYIFVNQGQPNDYELLFENNVDVTDKIVIIKSYFNYTNITVGEKIAIAEYHGAKGVIHYYDDVSPEYNNAISRDTLLNNTRIPAIPVSKKVVTPILETLTTTKFKNWPYPAVSDESFRISLNTKFTGNTKKFTTIVGTIKGIINDADIVIGARRDSYTSSNPLSGHAIMLEIMRYYQNLIKLGWKPFRTIKFVSWDATYLNLLGVESITNDTSVFNPKRTIAAYISIDGDAVTGSTLKVNANAVFNHLLKHTSKSITFPKAREVEESFTYYYDDDDDDYDDDDDEHKKYTTLFHYWKKQSGNYINNNLGLPIYNSESLIFQQHLATPIINIKFENNPETDPQYVPHSNYYSYDWLIKENVDADLILHGSLIRFIGLLGISLVEHEVYDYKTYPYFTQISKYLKSLFISQNDKIKGWEDEIVPNYLIFKSTIFQDLDTDNPVTFKQIINQFQNLTSEVLPEQARIFDEWNVHVEEGLMEDYPWYMYYKKLQRYAQYKVSNYKLAYLENDLQLSERDYTYLNTDESGNYLNSDDEDYVSERYFNSIIYGKQSFQPIATQEFFSDRYHHGTFTELYEALENGDFTKTVKWLVLIYEKLNNIDYKMT</sequence>
<dbReference type="SUPFAM" id="SSF52025">
    <property type="entry name" value="PA domain"/>
    <property type="match status" value="1"/>
</dbReference>
<evidence type="ECO:0000313" key="5">
    <source>
        <dbReference type="Proteomes" id="UP000011777"/>
    </source>
</evidence>
<dbReference type="PANTHER" id="PTHR10404">
    <property type="entry name" value="N-ACETYLATED-ALPHA-LINKED ACIDIC DIPEPTIDASE"/>
    <property type="match status" value="1"/>
</dbReference>
<keyword evidence="2" id="KW-1133">Transmembrane helix</keyword>
<proteinExistence type="predicted"/>
<dbReference type="eggNOG" id="KOG2195">
    <property type="taxonomic scope" value="Eukaryota"/>
</dbReference>
<protein>
    <recommendedName>
        <fullName evidence="3">PA domain-containing protein</fullName>
    </recommendedName>
</protein>
<accession>M3HK24</accession>
<dbReference type="GO" id="GO:0004180">
    <property type="term" value="F:carboxypeptidase activity"/>
    <property type="evidence" value="ECO:0007669"/>
    <property type="project" value="TreeGrafter"/>
</dbReference>
<dbReference type="EMBL" id="AOGT01001389">
    <property type="protein sequence ID" value="EMG47737.1"/>
    <property type="molecule type" value="Genomic_DNA"/>
</dbReference>
<dbReference type="InterPro" id="IPR039373">
    <property type="entry name" value="Peptidase_M28B"/>
</dbReference>
<evidence type="ECO:0000256" key="1">
    <source>
        <dbReference type="SAM" id="MobiDB-lite"/>
    </source>
</evidence>
<feature type="transmembrane region" description="Helical" evidence="2">
    <location>
        <begin position="98"/>
        <end position="117"/>
    </location>
</feature>
<keyword evidence="2" id="KW-0812">Transmembrane</keyword>
<dbReference type="AlphaFoldDB" id="M3HK24"/>
<reference evidence="4 5" key="1">
    <citation type="submission" date="2013-02" db="EMBL/GenBank/DDBJ databases">
        <title>Genome sequence of Candida maltosa Xu316, a potential industrial strain for xylitol and ethanol production.</title>
        <authorList>
            <person name="Yu J."/>
            <person name="Wang Q."/>
            <person name="Geng X."/>
            <person name="Bao W."/>
            <person name="He P."/>
            <person name="Cai J."/>
        </authorList>
    </citation>
    <scope>NUCLEOTIDE SEQUENCE [LARGE SCALE GENOMIC DNA]</scope>
    <source>
        <strain evidence="5">Xu316</strain>
    </source>
</reference>
<feature type="region of interest" description="Disordered" evidence="1">
    <location>
        <begin position="1"/>
        <end position="31"/>
    </location>
</feature>
<dbReference type="SUPFAM" id="SSF53187">
    <property type="entry name" value="Zn-dependent exopeptidases"/>
    <property type="match status" value="1"/>
</dbReference>
<dbReference type="OrthoDB" id="5841748at2759"/>
<feature type="domain" description="PA" evidence="3">
    <location>
        <begin position="264"/>
        <end position="350"/>
    </location>
</feature>
<dbReference type="PANTHER" id="PTHR10404:SF46">
    <property type="entry name" value="VACUOLAR PROTEIN SORTING-ASSOCIATED PROTEIN 70"/>
    <property type="match status" value="1"/>
</dbReference>
<dbReference type="InterPro" id="IPR003137">
    <property type="entry name" value="PA_domain"/>
</dbReference>